<dbReference type="SUPFAM" id="SSF56784">
    <property type="entry name" value="HAD-like"/>
    <property type="match status" value="1"/>
</dbReference>
<dbReference type="OrthoDB" id="2194085at2759"/>
<dbReference type="InterPro" id="IPR036412">
    <property type="entry name" value="HAD-like_sf"/>
</dbReference>
<reference evidence="2" key="1">
    <citation type="submission" date="2013-02" db="EMBL/GenBank/DDBJ databases">
        <authorList>
            <consortium name="The Broad Institute Genome Sequencing Platform"/>
            <person name="Cuomo C."/>
            <person name="Becnel J."/>
            <person name="Sanscrainte N."/>
            <person name="Walker B."/>
            <person name="Young S.K."/>
            <person name="Zeng Q."/>
            <person name="Gargeya S."/>
            <person name="Fitzgerald M."/>
            <person name="Haas B."/>
            <person name="Abouelleil A."/>
            <person name="Alvarado L."/>
            <person name="Arachchi H.M."/>
            <person name="Berlin A.M."/>
            <person name="Chapman S.B."/>
            <person name="Dewar J."/>
            <person name="Goldberg J."/>
            <person name="Griggs A."/>
            <person name="Gujja S."/>
            <person name="Hansen M."/>
            <person name="Howarth C."/>
            <person name="Imamovic A."/>
            <person name="Larimer J."/>
            <person name="McCowan C."/>
            <person name="Murphy C."/>
            <person name="Neiman D."/>
            <person name="Pearson M."/>
            <person name="Priest M."/>
            <person name="Roberts A."/>
            <person name="Saif S."/>
            <person name="Shea T."/>
            <person name="Sisk P."/>
            <person name="Sykes S."/>
            <person name="Wortman J."/>
            <person name="Nusbaum C."/>
            <person name="Birren B."/>
        </authorList>
    </citation>
    <scope>NUCLEOTIDE SEQUENCE [LARGE SCALE GENOMIC DNA]</scope>
    <source>
        <strain evidence="2">PRA339</strain>
    </source>
</reference>
<dbReference type="HOGENOM" id="CLU_1204512_0_0_1"/>
<dbReference type="GO" id="GO:0008252">
    <property type="term" value="F:nucleotidase activity"/>
    <property type="evidence" value="ECO:0007669"/>
    <property type="project" value="TreeGrafter"/>
</dbReference>
<proteinExistence type="predicted"/>
<protein>
    <submittedName>
        <fullName evidence="1">Pyrimidine 5'-nucleotidase</fullName>
    </submittedName>
</protein>
<dbReference type="Proteomes" id="UP000030655">
    <property type="component" value="Unassembled WGS sequence"/>
</dbReference>
<dbReference type="PANTHER" id="PTHR47438">
    <property type="entry name" value="PHOSPHATE METABOLISM PROTEIN 8-RELATED"/>
    <property type="match status" value="1"/>
</dbReference>
<dbReference type="PANTHER" id="PTHR47438:SF1">
    <property type="entry name" value="PHOSPHATE METABOLISM PROTEIN 8-RELATED"/>
    <property type="match status" value="1"/>
</dbReference>
<accession>A0A059EZ88</accession>
<dbReference type="Gene3D" id="1.10.150.450">
    <property type="match status" value="1"/>
</dbReference>
<dbReference type="EMBL" id="KK365193">
    <property type="protein sequence ID" value="KCZ80240.1"/>
    <property type="molecule type" value="Genomic_DNA"/>
</dbReference>
<evidence type="ECO:0000313" key="2">
    <source>
        <dbReference type="Proteomes" id="UP000030655"/>
    </source>
</evidence>
<evidence type="ECO:0000313" key="1">
    <source>
        <dbReference type="EMBL" id="KCZ80240.1"/>
    </source>
</evidence>
<name>A0A059EZ88_9MICR</name>
<dbReference type="GO" id="GO:0006206">
    <property type="term" value="P:pyrimidine nucleobase metabolic process"/>
    <property type="evidence" value="ECO:0007669"/>
    <property type="project" value="TreeGrafter"/>
</dbReference>
<dbReference type="VEuPathDB" id="MicrosporidiaDB:H312_02363"/>
<dbReference type="Pfam" id="PF00702">
    <property type="entry name" value="Hydrolase"/>
    <property type="match status" value="1"/>
</dbReference>
<gene>
    <name evidence="1" type="ORF">H312_02363</name>
</gene>
<dbReference type="STRING" id="1288291.A0A059EZ88"/>
<keyword evidence="2" id="KW-1185">Reference proteome</keyword>
<reference evidence="1 2" key="2">
    <citation type="submission" date="2014-03" db="EMBL/GenBank/DDBJ databases">
        <title>The Genome Sequence of Anncaliia algerae insect isolate PRA339.</title>
        <authorList>
            <consortium name="The Broad Institute Genome Sequencing Platform"/>
            <consortium name="The Broad Institute Genome Sequencing Center for Infectious Disease"/>
            <person name="Cuomo C."/>
            <person name="Becnel J."/>
            <person name="Sanscrainte N."/>
            <person name="Walker B."/>
            <person name="Young S.K."/>
            <person name="Zeng Q."/>
            <person name="Gargeya S."/>
            <person name="Fitzgerald M."/>
            <person name="Haas B."/>
            <person name="Abouelleil A."/>
            <person name="Alvarado L."/>
            <person name="Arachchi H.M."/>
            <person name="Berlin A.M."/>
            <person name="Chapman S.B."/>
            <person name="Dewar J."/>
            <person name="Goldberg J."/>
            <person name="Griggs A."/>
            <person name="Gujja S."/>
            <person name="Hansen M."/>
            <person name="Howarth C."/>
            <person name="Imamovic A."/>
            <person name="Larimer J."/>
            <person name="McCowan C."/>
            <person name="Murphy C."/>
            <person name="Neiman D."/>
            <person name="Pearson M."/>
            <person name="Priest M."/>
            <person name="Roberts A."/>
            <person name="Saif S."/>
            <person name="Shea T."/>
            <person name="Sisk P."/>
            <person name="Sykes S."/>
            <person name="Wortman J."/>
            <person name="Nusbaum C."/>
            <person name="Birren B."/>
        </authorList>
    </citation>
    <scope>NUCLEOTIDE SEQUENCE [LARGE SCALE GENOMIC DNA]</scope>
    <source>
        <strain evidence="1 2">PRA339</strain>
    </source>
</reference>
<dbReference type="AlphaFoldDB" id="A0A059EZ88"/>
<dbReference type="GO" id="GO:0009166">
    <property type="term" value="P:nucleotide catabolic process"/>
    <property type="evidence" value="ECO:0007669"/>
    <property type="project" value="TreeGrafter"/>
</dbReference>
<dbReference type="InterPro" id="IPR052791">
    <property type="entry name" value="SSM1_domain"/>
</dbReference>
<sequence>MFVYFLIADGLQTIFLDMNNVKEINFKKSPAKNLLIFDFDQTLYDFKEPLGEIHNENKTNFLKKHLKDEYSKELLDRYKEKYGIILLGLKEKGIPVHEILNSVIFKTFSNFSLPPDVELAEILRKIPGDKWIFTNNQPAIVERLLEELGIKNEFEFLFVPDFYLENTPCKPKRKSFDILNYIISNKRSYDSIYFLDDSEENISMGEELHWISILTDCSVLKEHLKKIFLQ</sequence>
<dbReference type="InterPro" id="IPR023214">
    <property type="entry name" value="HAD_sf"/>
</dbReference>
<organism evidence="1 2">
    <name type="scientific">Anncaliia algerae PRA339</name>
    <dbReference type="NCBI Taxonomy" id="1288291"/>
    <lineage>
        <taxon>Eukaryota</taxon>
        <taxon>Fungi</taxon>
        <taxon>Fungi incertae sedis</taxon>
        <taxon>Microsporidia</taxon>
        <taxon>Tubulinosematoidea</taxon>
        <taxon>Tubulinosematidae</taxon>
        <taxon>Anncaliia</taxon>
    </lineage>
</organism>
<dbReference type="Gene3D" id="3.40.50.1000">
    <property type="entry name" value="HAD superfamily/HAD-like"/>
    <property type="match status" value="1"/>
</dbReference>